<dbReference type="EMBL" id="CAUYUJ010018342">
    <property type="protein sequence ID" value="CAK0882816.1"/>
    <property type="molecule type" value="Genomic_DNA"/>
</dbReference>
<protein>
    <submittedName>
        <fullName evidence="2">Uncharacterized protein</fullName>
    </submittedName>
</protein>
<reference evidence="2" key="1">
    <citation type="submission" date="2023-10" db="EMBL/GenBank/DDBJ databases">
        <authorList>
            <person name="Chen Y."/>
            <person name="Shah S."/>
            <person name="Dougan E. K."/>
            <person name="Thang M."/>
            <person name="Chan C."/>
        </authorList>
    </citation>
    <scope>NUCLEOTIDE SEQUENCE [LARGE SCALE GENOMIC DNA]</scope>
</reference>
<name>A0ABN9W9E6_9DINO</name>
<feature type="compositionally biased region" description="Low complexity" evidence="1">
    <location>
        <begin position="7"/>
        <end position="22"/>
    </location>
</feature>
<evidence type="ECO:0000313" key="2">
    <source>
        <dbReference type="EMBL" id="CAK0882816.1"/>
    </source>
</evidence>
<gene>
    <name evidence="2" type="ORF">PCOR1329_LOCUS65230</name>
</gene>
<evidence type="ECO:0000256" key="1">
    <source>
        <dbReference type="SAM" id="MobiDB-lite"/>
    </source>
</evidence>
<sequence>SRGPRGGVAPRRGRAAAQPRGGAAAWLAPRWPNSIHVRVEPLPLYFRLEGRAQPREPRHPARMVLLASLGTEQLVAAASGALQSQGALASAAAAAEIAAIGVNTWGASLGLAACAAGVGAGAVAAAAGKLRCGADGQADDCPGGN</sequence>
<accession>A0ABN9W9E6</accession>
<dbReference type="Proteomes" id="UP001189429">
    <property type="component" value="Unassembled WGS sequence"/>
</dbReference>
<keyword evidence="3" id="KW-1185">Reference proteome</keyword>
<proteinExistence type="predicted"/>
<feature type="region of interest" description="Disordered" evidence="1">
    <location>
        <begin position="1"/>
        <end position="22"/>
    </location>
</feature>
<evidence type="ECO:0000313" key="3">
    <source>
        <dbReference type="Proteomes" id="UP001189429"/>
    </source>
</evidence>
<comment type="caution">
    <text evidence="2">The sequence shown here is derived from an EMBL/GenBank/DDBJ whole genome shotgun (WGS) entry which is preliminary data.</text>
</comment>
<feature type="non-terminal residue" evidence="2">
    <location>
        <position position="1"/>
    </location>
</feature>
<organism evidence="2 3">
    <name type="scientific">Prorocentrum cordatum</name>
    <dbReference type="NCBI Taxonomy" id="2364126"/>
    <lineage>
        <taxon>Eukaryota</taxon>
        <taxon>Sar</taxon>
        <taxon>Alveolata</taxon>
        <taxon>Dinophyceae</taxon>
        <taxon>Prorocentrales</taxon>
        <taxon>Prorocentraceae</taxon>
        <taxon>Prorocentrum</taxon>
    </lineage>
</organism>